<comment type="caution">
    <text evidence="2">The sequence shown here is derived from an EMBL/GenBank/DDBJ whole genome shotgun (WGS) entry which is preliminary data.</text>
</comment>
<dbReference type="AlphaFoldDB" id="A0A2S4MDX0"/>
<dbReference type="InterPro" id="IPR037150">
    <property type="entry name" value="H-NS_C_dom_sf"/>
</dbReference>
<name>A0A2S4MDX0_9BURK</name>
<keyword evidence="2" id="KW-0238">DNA-binding</keyword>
<dbReference type="SUPFAM" id="SSF81273">
    <property type="entry name" value="H-NS histone-like proteins"/>
    <property type="match status" value="1"/>
</dbReference>
<dbReference type="OrthoDB" id="8966769at2"/>
<dbReference type="Gene3D" id="4.10.430.10">
    <property type="entry name" value="Histone-like protein H-NS, C-terminal domain"/>
    <property type="match status" value="1"/>
</dbReference>
<gene>
    <name evidence="2" type="ORF">B0G62_104229</name>
</gene>
<feature type="domain" description="DNA-binding protein H-NS-like C-terminal" evidence="1">
    <location>
        <begin position="41"/>
        <end position="75"/>
    </location>
</feature>
<dbReference type="EMBL" id="PQGA01000004">
    <property type="protein sequence ID" value="POR52932.1"/>
    <property type="molecule type" value="Genomic_DNA"/>
</dbReference>
<evidence type="ECO:0000259" key="1">
    <source>
        <dbReference type="Pfam" id="PF00816"/>
    </source>
</evidence>
<dbReference type="GO" id="GO:0003677">
    <property type="term" value="F:DNA binding"/>
    <property type="evidence" value="ECO:0007669"/>
    <property type="project" value="UniProtKB-KW"/>
</dbReference>
<sequence>MDERKRDSIVAYLQRRMAEFGITSEAIAASIAEDQRRLQAVKYRDASGNSWDGEGAAPQWVVQATSAGQSLDHFSVRRAEAPQSARQTGVDWRDDPFAGTRLATVKGEQLQAN</sequence>
<keyword evidence="3" id="KW-1185">Reference proteome</keyword>
<evidence type="ECO:0000313" key="3">
    <source>
        <dbReference type="Proteomes" id="UP000237381"/>
    </source>
</evidence>
<reference evidence="2 3" key="1">
    <citation type="submission" date="2018-01" db="EMBL/GenBank/DDBJ databases">
        <title>Genomic Encyclopedia of Type Strains, Phase III (KMG-III): the genomes of soil and plant-associated and newly described type strains.</title>
        <authorList>
            <person name="Whitman W."/>
        </authorList>
    </citation>
    <scope>NUCLEOTIDE SEQUENCE [LARGE SCALE GENOMIC DNA]</scope>
    <source>
        <strain evidence="2 3">JCM 18070</strain>
    </source>
</reference>
<organism evidence="2 3">
    <name type="scientific">Paraburkholderia eburnea</name>
    <dbReference type="NCBI Taxonomy" id="1189126"/>
    <lineage>
        <taxon>Bacteria</taxon>
        <taxon>Pseudomonadati</taxon>
        <taxon>Pseudomonadota</taxon>
        <taxon>Betaproteobacteria</taxon>
        <taxon>Burkholderiales</taxon>
        <taxon>Burkholderiaceae</taxon>
        <taxon>Paraburkholderia</taxon>
    </lineage>
</organism>
<dbReference type="InterPro" id="IPR027444">
    <property type="entry name" value="H-NS_C_dom"/>
</dbReference>
<dbReference type="Pfam" id="PF00816">
    <property type="entry name" value="Histone_HNS"/>
    <property type="match status" value="1"/>
</dbReference>
<proteinExistence type="predicted"/>
<dbReference type="RefSeq" id="WP_103704320.1">
    <property type="nucleotide sequence ID" value="NZ_PQGA01000004.1"/>
</dbReference>
<protein>
    <submittedName>
        <fullName evidence="2">DNA-binding protein H-NS</fullName>
    </submittedName>
</protein>
<dbReference type="Proteomes" id="UP000237381">
    <property type="component" value="Unassembled WGS sequence"/>
</dbReference>
<evidence type="ECO:0000313" key="2">
    <source>
        <dbReference type="EMBL" id="POR52932.1"/>
    </source>
</evidence>
<accession>A0A2S4MDX0</accession>